<feature type="domain" description="UPF0033" evidence="1">
    <location>
        <begin position="8"/>
        <end position="32"/>
    </location>
</feature>
<dbReference type="AlphaFoldDB" id="A0A4P9D4K4"/>
<proteinExistence type="predicted"/>
<reference evidence="2" key="1">
    <citation type="submission" date="2019-05" db="EMBL/GenBank/DDBJ databases">
        <title>Detection of a mobile colistin resistance mcr-5 gene in hospital tap water by shotgun metagenomic sequencing.</title>
        <authorList>
            <person name="Fleres G."/>
            <person name="Couto N."/>
            <person name="Schuele L."/>
            <person name="Chlebowicz M."/>
            <person name="Mendes C.I."/>
            <person name="van der Sluis L.W.M."/>
            <person name="Rossen J.W."/>
            <person name="Friedrich A.W."/>
            <person name="Garcia-Cobos S."/>
        </authorList>
    </citation>
    <scope>NUCLEOTIDE SEQUENCE</scope>
</reference>
<evidence type="ECO:0000259" key="1">
    <source>
        <dbReference type="PROSITE" id="PS01148"/>
    </source>
</evidence>
<dbReference type="EMBL" id="MK965519">
    <property type="protein sequence ID" value="QCT85450.1"/>
    <property type="molecule type" value="Genomic_DNA"/>
</dbReference>
<dbReference type="Gene3D" id="3.30.110.40">
    <property type="entry name" value="TusA-like domain"/>
    <property type="match status" value="1"/>
</dbReference>
<dbReference type="InterPro" id="IPR001455">
    <property type="entry name" value="TusA-like"/>
</dbReference>
<dbReference type="PANTHER" id="PTHR33279:SF2">
    <property type="entry name" value="SULFUR CARRIER PROTEIN TUSA"/>
    <property type="match status" value="1"/>
</dbReference>
<accession>A0A4P9D4K4</accession>
<dbReference type="Pfam" id="PF01206">
    <property type="entry name" value="TusA"/>
    <property type="match status" value="1"/>
</dbReference>
<dbReference type="CDD" id="cd00291">
    <property type="entry name" value="SirA_YedF_YeeD"/>
    <property type="match status" value="1"/>
</dbReference>
<sequence>MTDTTYQLDARGLRCPMPLLKLKQSLHGMESGAVIAVQTSDPGSVRDFQAFLKQAGHELLAFEKGEKDFSFRIRKK</sequence>
<dbReference type="SUPFAM" id="SSF64307">
    <property type="entry name" value="SirA-like"/>
    <property type="match status" value="1"/>
</dbReference>
<dbReference type="PANTHER" id="PTHR33279">
    <property type="entry name" value="SULFUR CARRIER PROTEIN YEDF-RELATED"/>
    <property type="match status" value="1"/>
</dbReference>
<organism evidence="2">
    <name type="scientific">hospital metagenome</name>
    <dbReference type="NCBI Taxonomy" id="1755691"/>
    <lineage>
        <taxon>unclassified sequences</taxon>
        <taxon>metagenomes</taxon>
        <taxon>ecological metagenomes</taxon>
    </lineage>
</organism>
<protein>
    <submittedName>
        <fullName evidence="2">Uncharacterized UPF0033 protein</fullName>
    </submittedName>
</protein>
<dbReference type="InterPro" id="IPR036868">
    <property type="entry name" value="TusA-like_sf"/>
</dbReference>
<name>A0A4P9D4K4_9ZZZZ</name>
<dbReference type="PROSITE" id="PS01148">
    <property type="entry name" value="UPF0033"/>
    <property type="match status" value="1"/>
</dbReference>
<evidence type="ECO:0000313" key="2">
    <source>
        <dbReference type="EMBL" id="QCT85450.1"/>
    </source>
</evidence>